<dbReference type="EMBL" id="JAKNSF020000046">
    <property type="protein sequence ID" value="KAK7725846.1"/>
    <property type="molecule type" value="Genomic_DNA"/>
</dbReference>
<evidence type="ECO:0000313" key="3">
    <source>
        <dbReference type="Proteomes" id="UP001430848"/>
    </source>
</evidence>
<accession>A0ABR1P3Z9</accession>
<feature type="region of interest" description="Disordered" evidence="1">
    <location>
        <begin position="177"/>
        <end position="203"/>
    </location>
</feature>
<feature type="compositionally biased region" description="Acidic residues" evidence="1">
    <location>
        <begin position="192"/>
        <end position="201"/>
    </location>
</feature>
<reference evidence="2 3" key="1">
    <citation type="submission" date="2024-02" db="EMBL/GenBank/DDBJ databases">
        <title>De novo assembly and annotation of 12 fungi associated with fruit tree decline syndrome in Ontario, Canada.</title>
        <authorList>
            <person name="Sulman M."/>
            <person name="Ellouze W."/>
            <person name="Ilyukhin E."/>
        </authorList>
    </citation>
    <scope>NUCLEOTIDE SEQUENCE [LARGE SCALE GENOMIC DNA]</scope>
    <source>
        <strain evidence="2 3">M169</strain>
    </source>
</reference>
<name>A0ABR1P3Z9_DIAER</name>
<keyword evidence="3" id="KW-1185">Reference proteome</keyword>
<comment type="caution">
    <text evidence="2">The sequence shown here is derived from an EMBL/GenBank/DDBJ whole genome shotgun (WGS) entry which is preliminary data.</text>
</comment>
<evidence type="ECO:0000256" key="1">
    <source>
        <dbReference type="SAM" id="MobiDB-lite"/>
    </source>
</evidence>
<protein>
    <submittedName>
        <fullName evidence="2">Uncharacterized protein</fullName>
    </submittedName>
</protein>
<dbReference type="Proteomes" id="UP001430848">
    <property type="component" value="Unassembled WGS sequence"/>
</dbReference>
<organism evidence="2 3">
    <name type="scientific">Diaporthe eres</name>
    <name type="common">Phomopsis oblonga</name>
    <dbReference type="NCBI Taxonomy" id="83184"/>
    <lineage>
        <taxon>Eukaryota</taxon>
        <taxon>Fungi</taxon>
        <taxon>Dikarya</taxon>
        <taxon>Ascomycota</taxon>
        <taxon>Pezizomycotina</taxon>
        <taxon>Sordariomycetes</taxon>
        <taxon>Sordariomycetidae</taxon>
        <taxon>Diaporthales</taxon>
        <taxon>Diaporthaceae</taxon>
        <taxon>Diaporthe</taxon>
        <taxon>Diaporthe eres species complex</taxon>
    </lineage>
</organism>
<evidence type="ECO:0000313" key="2">
    <source>
        <dbReference type="EMBL" id="KAK7725846.1"/>
    </source>
</evidence>
<gene>
    <name evidence="2" type="ORF">SLS63_007838</name>
</gene>
<sequence length="231" mass="25876">MVTGAGELSVVATSLKVAVLVYEFLEIACKFADAPEDSRAFLRLFIQVETDFQYAVRLREDNLAQLQQHYSLQEKWIRDVLVSTLEEMNDFGRFVQNFDDVRLPSFAERARFLLRNHKSLTMRAESLHGAHNRLLTCINGLHTLTMQIQVRDKLLGEAKGMVLSPCNNTSSILKARQAPAFRGRASRRAPGSDDEDNDEDCEKLSSAIKVLEANATGNVFAEPPPGYGEQS</sequence>
<proteinExistence type="predicted"/>